<evidence type="ECO:0000256" key="4">
    <source>
        <dbReference type="RuleBase" id="RU003718"/>
    </source>
</evidence>
<dbReference type="GO" id="GO:0035251">
    <property type="term" value="F:UDP-glucosyltransferase activity"/>
    <property type="evidence" value="ECO:0000318"/>
    <property type="project" value="GO_Central"/>
</dbReference>
<dbReference type="SUPFAM" id="SSF53756">
    <property type="entry name" value="UDP-Glycosyltransferase/glycogen phosphorylase"/>
    <property type="match status" value="1"/>
</dbReference>
<dbReference type="FunFam" id="3.40.50.2000:FF:000051">
    <property type="entry name" value="Glycosyltransferase"/>
    <property type="match status" value="1"/>
</dbReference>
<evidence type="ECO:0000256" key="5">
    <source>
        <dbReference type="RuleBase" id="RU362057"/>
    </source>
</evidence>
<reference evidence="6 9" key="1">
    <citation type="journal article" date="2011" name="Nature">
        <title>The Medicago genome provides insight into the evolution of rhizobial symbioses.</title>
        <authorList>
            <person name="Young N.D."/>
            <person name="Debelle F."/>
            <person name="Oldroyd G.E."/>
            <person name="Geurts R."/>
            <person name="Cannon S.B."/>
            <person name="Udvardi M.K."/>
            <person name="Benedito V.A."/>
            <person name="Mayer K.F."/>
            <person name="Gouzy J."/>
            <person name="Schoof H."/>
            <person name="Van de Peer Y."/>
            <person name="Proost S."/>
            <person name="Cook D.R."/>
            <person name="Meyers B.C."/>
            <person name="Spannagl M."/>
            <person name="Cheung F."/>
            <person name="De Mita S."/>
            <person name="Krishnakumar V."/>
            <person name="Gundlach H."/>
            <person name="Zhou S."/>
            <person name="Mudge J."/>
            <person name="Bharti A.K."/>
            <person name="Murray J.D."/>
            <person name="Naoumkina M.A."/>
            <person name="Rosen B."/>
            <person name="Silverstein K.A."/>
            <person name="Tang H."/>
            <person name="Rombauts S."/>
            <person name="Zhao P.X."/>
            <person name="Zhou P."/>
            <person name="Barbe V."/>
            <person name="Bardou P."/>
            <person name="Bechner M."/>
            <person name="Bellec A."/>
            <person name="Berger A."/>
            <person name="Berges H."/>
            <person name="Bidwell S."/>
            <person name="Bisseling T."/>
            <person name="Choisne N."/>
            <person name="Couloux A."/>
            <person name="Denny R."/>
            <person name="Deshpande S."/>
            <person name="Dai X."/>
            <person name="Doyle J.J."/>
            <person name="Dudez A.M."/>
            <person name="Farmer A.D."/>
            <person name="Fouteau S."/>
            <person name="Franken C."/>
            <person name="Gibelin C."/>
            <person name="Gish J."/>
            <person name="Goldstein S."/>
            <person name="Gonzalez A.J."/>
            <person name="Green P.J."/>
            <person name="Hallab A."/>
            <person name="Hartog M."/>
            <person name="Hua A."/>
            <person name="Humphray S.J."/>
            <person name="Jeong D.H."/>
            <person name="Jing Y."/>
            <person name="Jocker A."/>
            <person name="Kenton S.M."/>
            <person name="Kim D.J."/>
            <person name="Klee K."/>
            <person name="Lai H."/>
            <person name="Lang C."/>
            <person name="Lin S."/>
            <person name="Macmil S.L."/>
            <person name="Magdelenat G."/>
            <person name="Matthews L."/>
            <person name="McCorrison J."/>
            <person name="Monaghan E.L."/>
            <person name="Mun J.H."/>
            <person name="Najar F.Z."/>
            <person name="Nicholson C."/>
            <person name="Noirot C."/>
            <person name="O'Bleness M."/>
            <person name="Paule C.R."/>
            <person name="Poulain J."/>
            <person name="Prion F."/>
            <person name="Qin B."/>
            <person name="Qu C."/>
            <person name="Retzel E.F."/>
            <person name="Riddle C."/>
            <person name="Sallet E."/>
            <person name="Samain S."/>
            <person name="Samson N."/>
            <person name="Sanders I."/>
            <person name="Saurat O."/>
            <person name="Scarpelli C."/>
            <person name="Schiex T."/>
            <person name="Segurens B."/>
            <person name="Severin A.J."/>
            <person name="Sherrier D.J."/>
            <person name="Shi R."/>
            <person name="Sims S."/>
            <person name="Singer S.R."/>
            <person name="Sinharoy S."/>
            <person name="Sterck L."/>
            <person name="Viollet A."/>
            <person name="Wang B.B."/>
            <person name="Wang K."/>
            <person name="Wang M."/>
            <person name="Wang X."/>
            <person name="Warfsmann J."/>
            <person name="Weissenbach J."/>
            <person name="White D.D."/>
            <person name="White J.D."/>
            <person name="Wiley G.B."/>
            <person name="Wincker P."/>
            <person name="Xing Y."/>
            <person name="Yang L."/>
            <person name="Yao Z."/>
            <person name="Ying F."/>
            <person name="Zhai J."/>
            <person name="Zhou L."/>
            <person name="Zuber A."/>
            <person name="Denarie J."/>
            <person name="Dixon R.A."/>
            <person name="May G.D."/>
            <person name="Schwartz D.C."/>
            <person name="Rogers J."/>
            <person name="Quetier F."/>
            <person name="Town C.D."/>
            <person name="Roe B.A."/>
        </authorList>
    </citation>
    <scope>NUCLEOTIDE SEQUENCE [LARGE SCALE GENOMIC DNA]</scope>
    <source>
        <strain evidence="6">A17</strain>
        <strain evidence="8 9">cv. Jemalong A17</strain>
    </source>
</reference>
<dbReference type="AlphaFoldDB" id="A0A072TSC3"/>
<dbReference type="Pfam" id="PF00201">
    <property type="entry name" value="UDPGT"/>
    <property type="match status" value="1"/>
</dbReference>
<keyword evidence="9" id="KW-1185">Reference proteome</keyword>
<dbReference type="Gene3D" id="3.40.50.2000">
    <property type="entry name" value="Glycogen Phosphorylase B"/>
    <property type="match status" value="2"/>
</dbReference>
<dbReference type="EMBL" id="KL402909">
    <property type="protein sequence ID" value="KEH16440.1"/>
    <property type="molecule type" value="Genomic_DNA"/>
</dbReference>
<dbReference type="eggNOG" id="KOG1192">
    <property type="taxonomic scope" value="Eukaryota"/>
</dbReference>
<evidence type="ECO:0000313" key="9">
    <source>
        <dbReference type="Proteomes" id="UP000002051"/>
    </source>
</evidence>
<reference evidence="8" key="3">
    <citation type="submission" date="2015-06" db="UniProtKB">
        <authorList>
            <consortium name="EnsemblPlants"/>
        </authorList>
    </citation>
    <scope>IDENTIFICATION</scope>
    <source>
        <strain evidence="8">cv. Jemalong A17</strain>
    </source>
</reference>
<dbReference type="FunFam" id="3.40.50.2000:FF:000054">
    <property type="entry name" value="Glycosyltransferase"/>
    <property type="match status" value="1"/>
</dbReference>
<dbReference type="EnsemblPlants" id="KEH16440">
    <property type="protein sequence ID" value="KEH16440"/>
    <property type="gene ID" value="MTR_0184s0040"/>
</dbReference>
<dbReference type="PaxDb" id="3880-AES78860"/>
<dbReference type="CDD" id="cd03784">
    <property type="entry name" value="GT1_Gtf-like"/>
    <property type="match status" value="1"/>
</dbReference>
<evidence type="ECO:0000313" key="6">
    <source>
        <dbReference type="EMBL" id="KEH16440.1"/>
    </source>
</evidence>
<evidence type="ECO:0000256" key="2">
    <source>
        <dbReference type="ARBA" id="ARBA00022676"/>
    </source>
</evidence>
<sequence>MTDGICSYITNHSIPMAKTIHIAVIPSPGFSHLVPIVEFSKRLVTNHPNFHVTCIIPSLGSPPDSSKSYLETIPPNINSIFLPPINKQDLPQGVYPAILIQQTVTLSLPSIHQALKSLNSKAPLVAIIADIFAQETLDFAKEFNSLFYLYFPSSAFVLSLVLHIPNLDEEVSCEYKDLKEPIKLQGCLPINGIDLPTPTKDRSNEAYKMLLQRAKNMHLVDGILFNSFLELESSATKALEQKGYGKIGFFPVGPITQIGSSNNDVVGDEHECLKWLKNQPQNSVLYVSFGSGGTLSQTQINELAFGLELSGQRFIWVVRAPSDSVSAAYLESTNEDPLKFLPIGFLERTKEKGFILASWAPQVEILKHSSVGGFLSHCGWNSVLESMQEGVPIVAWPLFAEQAMNAVLLSDGLKVAIRLKFEDDEIVEKDEIANVIKCLMEGEEGKRMRERMKSLKDYAANALKDGGSSIQTLSHLASQWENFGGT</sequence>
<evidence type="ECO:0000313" key="8">
    <source>
        <dbReference type="EnsemblPlants" id="KEH16440"/>
    </source>
</evidence>
<organism evidence="6 9">
    <name type="scientific">Medicago truncatula</name>
    <name type="common">Barrel medic</name>
    <name type="synonym">Medicago tribuloides</name>
    <dbReference type="NCBI Taxonomy" id="3880"/>
    <lineage>
        <taxon>Eukaryota</taxon>
        <taxon>Viridiplantae</taxon>
        <taxon>Streptophyta</taxon>
        <taxon>Embryophyta</taxon>
        <taxon>Tracheophyta</taxon>
        <taxon>Spermatophyta</taxon>
        <taxon>Magnoliopsida</taxon>
        <taxon>eudicotyledons</taxon>
        <taxon>Gunneridae</taxon>
        <taxon>Pentapetalae</taxon>
        <taxon>rosids</taxon>
        <taxon>fabids</taxon>
        <taxon>Fabales</taxon>
        <taxon>Fabaceae</taxon>
        <taxon>Papilionoideae</taxon>
        <taxon>50 kb inversion clade</taxon>
        <taxon>NPAAA clade</taxon>
        <taxon>Hologalegina</taxon>
        <taxon>IRL clade</taxon>
        <taxon>Trifolieae</taxon>
        <taxon>Medicago</taxon>
    </lineage>
</organism>
<dbReference type="HOGENOM" id="CLU_001724_3_2_1"/>
<name>A0A072TSC3_MEDTR</name>
<gene>
    <name evidence="7" type="ORF">MTR_0078s0190</name>
    <name evidence="6" type="ORF">MTR_0184s0040</name>
</gene>
<protein>
    <recommendedName>
        <fullName evidence="5">Glycosyltransferase</fullName>
        <ecNumber evidence="5">2.4.1.-</ecNumber>
    </recommendedName>
</protein>
<evidence type="ECO:0000256" key="1">
    <source>
        <dbReference type="ARBA" id="ARBA00009995"/>
    </source>
</evidence>
<dbReference type="PANTHER" id="PTHR48045:SF6">
    <property type="entry name" value="UDP-GLUCOSYLTRANSFERASE FAMILY PROTEIN"/>
    <property type="match status" value="1"/>
</dbReference>
<keyword evidence="3 4" id="KW-0808">Transferase</keyword>
<dbReference type="EC" id="2.4.1.-" evidence="5"/>
<keyword evidence="2 4" id="KW-0328">Glycosyltransferase</keyword>
<evidence type="ECO:0000313" key="7">
    <source>
        <dbReference type="EMBL" id="KEH16876.1"/>
    </source>
</evidence>
<accession>A0A072TSC3</accession>
<dbReference type="InterPro" id="IPR035595">
    <property type="entry name" value="UDP_glycos_trans_CS"/>
</dbReference>
<dbReference type="InterPro" id="IPR002213">
    <property type="entry name" value="UDP_glucos_trans"/>
</dbReference>
<dbReference type="OMA" id="TAWRSHK"/>
<comment type="similarity">
    <text evidence="1 4">Belongs to the UDP-glycosyltransferase family.</text>
</comment>
<evidence type="ECO:0000256" key="3">
    <source>
        <dbReference type="ARBA" id="ARBA00022679"/>
    </source>
</evidence>
<dbReference type="EMBL" id="KL402803">
    <property type="protein sequence ID" value="KEH16876.1"/>
    <property type="molecule type" value="Genomic_DNA"/>
</dbReference>
<dbReference type="PROSITE" id="PS00375">
    <property type="entry name" value="UDPGT"/>
    <property type="match status" value="1"/>
</dbReference>
<dbReference type="PANTHER" id="PTHR48045">
    <property type="entry name" value="UDP-GLYCOSYLTRANSFERASE 72B1"/>
    <property type="match status" value="1"/>
</dbReference>
<proteinExistence type="inferred from homology"/>
<dbReference type="EnsemblPlants" id="KEH16876">
    <property type="protein sequence ID" value="KEH16876"/>
    <property type="gene ID" value="MTR_0078s0190"/>
</dbReference>
<dbReference type="SMR" id="A0A072TSC3"/>
<reference evidence="6 9" key="2">
    <citation type="journal article" date="2014" name="BMC Genomics">
        <title>An improved genome release (version Mt4.0) for the model legume Medicago truncatula.</title>
        <authorList>
            <person name="Tang H."/>
            <person name="Krishnakumar V."/>
            <person name="Bidwell S."/>
            <person name="Rosen B."/>
            <person name="Chan A."/>
            <person name="Zhou S."/>
            <person name="Gentzbittel L."/>
            <person name="Childs K.L."/>
            <person name="Yandell M."/>
            <person name="Gundlach H."/>
            <person name="Mayer K.F."/>
            <person name="Schwartz D.C."/>
            <person name="Town C.D."/>
        </authorList>
    </citation>
    <scope>GENOME REANNOTATION</scope>
    <source>
        <strain evidence="6">A17</strain>
        <strain evidence="8 9">cv. Jemalong A17</strain>
    </source>
</reference>
<dbReference type="Proteomes" id="UP000002051">
    <property type="component" value="Unassembled WGS sequence"/>
</dbReference>